<proteinExistence type="predicted"/>
<dbReference type="Proteomes" id="UP000887579">
    <property type="component" value="Unplaced"/>
</dbReference>
<evidence type="ECO:0000313" key="2">
    <source>
        <dbReference type="WBParaSite" id="ES5_v2.g22686.t1"/>
    </source>
</evidence>
<protein>
    <submittedName>
        <fullName evidence="2">Uncharacterized protein</fullName>
    </submittedName>
</protein>
<reference evidence="2" key="1">
    <citation type="submission" date="2022-11" db="UniProtKB">
        <authorList>
            <consortium name="WormBaseParasite"/>
        </authorList>
    </citation>
    <scope>IDENTIFICATION</scope>
</reference>
<organism evidence="1 2">
    <name type="scientific">Panagrolaimus sp. ES5</name>
    <dbReference type="NCBI Taxonomy" id="591445"/>
    <lineage>
        <taxon>Eukaryota</taxon>
        <taxon>Metazoa</taxon>
        <taxon>Ecdysozoa</taxon>
        <taxon>Nematoda</taxon>
        <taxon>Chromadorea</taxon>
        <taxon>Rhabditida</taxon>
        <taxon>Tylenchina</taxon>
        <taxon>Panagrolaimomorpha</taxon>
        <taxon>Panagrolaimoidea</taxon>
        <taxon>Panagrolaimidae</taxon>
        <taxon>Panagrolaimus</taxon>
    </lineage>
</organism>
<accession>A0AC34FYR9</accession>
<name>A0AC34FYR9_9BILA</name>
<sequence>MAPRDILCKKTFTSFKFKFVKMVSSTGIKAAFITCTVIALILTLVSLFTPAWRSYETANSPSFGLVSYDCGENQNQLVQQDCNRWWNTREGYEKAVLAFMIIAAIAEIVTIIWALVIPKAAPRHYFLAPILALIAAIALGVAFIVYAAKNGNDVRYLPSATGTLNANHHVGYSFWLAVVAFIFMILATLLGFAATKRHNDELRPALSLNKKLPLQLIKQMLLNVITTSFTYANTHFVSLPLLF</sequence>
<dbReference type="WBParaSite" id="ES5_v2.g22686.t1">
    <property type="protein sequence ID" value="ES5_v2.g22686.t1"/>
    <property type="gene ID" value="ES5_v2.g22686"/>
</dbReference>
<evidence type="ECO:0000313" key="1">
    <source>
        <dbReference type="Proteomes" id="UP000887579"/>
    </source>
</evidence>